<keyword evidence="4 11" id="KW-0489">Methyltransferase</keyword>
<evidence type="ECO:0000259" key="12">
    <source>
        <dbReference type="PROSITE" id="PS51569"/>
    </source>
</evidence>
<evidence type="ECO:0000256" key="9">
    <source>
        <dbReference type="ARBA" id="ARBA00029821"/>
    </source>
</evidence>
<dbReference type="SUPFAM" id="SSF53335">
    <property type="entry name" value="S-adenosyl-L-methionine-dependent methyltransferases"/>
    <property type="match status" value="1"/>
</dbReference>
<evidence type="ECO:0000256" key="7">
    <source>
        <dbReference type="ARBA" id="ARBA00022853"/>
    </source>
</evidence>
<comment type="similarity">
    <text evidence="11">Belongs to the class I-like SAM-binding methyltransferase superfamily. DOT1 family.</text>
</comment>
<name>A0ABR3UZG1_9PEZI</name>
<dbReference type="InterPro" id="IPR029063">
    <property type="entry name" value="SAM-dependent_MTases_sf"/>
</dbReference>
<dbReference type="EMBL" id="JAZHXJ010003636">
    <property type="protein sequence ID" value="KAL1835018.1"/>
    <property type="molecule type" value="Genomic_DNA"/>
</dbReference>
<dbReference type="Proteomes" id="UP001586593">
    <property type="component" value="Unassembled WGS sequence"/>
</dbReference>
<dbReference type="PANTHER" id="PTHR21451">
    <property type="entry name" value="HISTONE H3 METHYLTRANSFERASE"/>
    <property type="match status" value="1"/>
</dbReference>
<comment type="subcellular location">
    <subcellularLocation>
        <location evidence="1 11">Nucleus</location>
    </subcellularLocation>
</comment>
<dbReference type="EC" id="2.1.1.360" evidence="2 11"/>
<comment type="activity regulation">
    <text evidence="11">Ubiquitination of histone H2B to form H2BK123ub1 is required for efficient DOT1 methyltransferase activity on histone H3.</text>
</comment>
<reference evidence="13 14" key="1">
    <citation type="journal article" date="2024" name="Commun. Biol.">
        <title>Comparative genomic analysis of thermophilic fungi reveals convergent evolutionary adaptations and gene losses.</title>
        <authorList>
            <person name="Steindorff A.S."/>
            <person name="Aguilar-Pontes M.V."/>
            <person name="Robinson A.J."/>
            <person name="Andreopoulos B."/>
            <person name="LaButti K."/>
            <person name="Kuo A."/>
            <person name="Mondo S."/>
            <person name="Riley R."/>
            <person name="Otillar R."/>
            <person name="Haridas S."/>
            <person name="Lipzen A."/>
            <person name="Grimwood J."/>
            <person name="Schmutz J."/>
            <person name="Clum A."/>
            <person name="Reid I.D."/>
            <person name="Moisan M.C."/>
            <person name="Butler G."/>
            <person name="Nguyen T.T.M."/>
            <person name="Dewar K."/>
            <person name="Conant G."/>
            <person name="Drula E."/>
            <person name="Henrissat B."/>
            <person name="Hansel C."/>
            <person name="Singer S."/>
            <person name="Hutchinson M.I."/>
            <person name="de Vries R.P."/>
            <person name="Natvig D.O."/>
            <person name="Powell A.J."/>
            <person name="Tsang A."/>
            <person name="Grigoriev I.V."/>
        </authorList>
    </citation>
    <scope>NUCLEOTIDE SEQUENCE [LARGE SCALE GENOMIC DNA]</scope>
    <source>
        <strain evidence="13 14">ATCC 24622</strain>
    </source>
</reference>
<keyword evidence="6 11" id="KW-0949">S-adenosyl-L-methionine</keyword>
<evidence type="ECO:0000313" key="13">
    <source>
        <dbReference type="EMBL" id="KAL1835018.1"/>
    </source>
</evidence>
<comment type="catalytic activity">
    <reaction evidence="10 11">
        <text>L-lysyl(79)-[histone H3] + 3 S-adenosyl-L-methionine = N(6),N(6),N(6)-trimethyl-L-lysyl(79)-[histone H3] + 3 S-adenosyl-L-homocysteine + 3 H(+)</text>
        <dbReference type="Rhea" id="RHEA:60328"/>
        <dbReference type="Rhea" id="RHEA-COMP:15549"/>
        <dbReference type="Rhea" id="RHEA-COMP:15552"/>
        <dbReference type="ChEBI" id="CHEBI:15378"/>
        <dbReference type="ChEBI" id="CHEBI:29969"/>
        <dbReference type="ChEBI" id="CHEBI:57856"/>
        <dbReference type="ChEBI" id="CHEBI:59789"/>
        <dbReference type="ChEBI" id="CHEBI:61961"/>
        <dbReference type="EC" id="2.1.1.360"/>
    </reaction>
</comment>
<comment type="function">
    <text evidence="11">Histone methyltransferase that specifically trimethylates histone H3 to form H3K79me3. This methylation is required for telomere silencing and for the pachytene checkpoint during the meiotic cell cycle by allowing the recruitment of RAD9 to double strand breaks. Nucleosomes are preferred as substrate compared to free histone.</text>
</comment>
<proteinExistence type="inferred from homology"/>
<keyword evidence="8 11" id="KW-0539">Nucleus</keyword>
<organism evidence="13 14">
    <name type="scientific">Phialemonium thermophilum</name>
    <dbReference type="NCBI Taxonomy" id="223376"/>
    <lineage>
        <taxon>Eukaryota</taxon>
        <taxon>Fungi</taxon>
        <taxon>Dikarya</taxon>
        <taxon>Ascomycota</taxon>
        <taxon>Pezizomycotina</taxon>
        <taxon>Sordariomycetes</taxon>
        <taxon>Sordariomycetidae</taxon>
        <taxon>Cephalothecales</taxon>
        <taxon>Cephalothecaceae</taxon>
        <taxon>Phialemonium</taxon>
    </lineage>
</organism>
<evidence type="ECO:0000256" key="4">
    <source>
        <dbReference type="ARBA" id="ARBA00022603"/>
    </source>
</evidence>
<evidence type="ECO:0000256" key="2">
    <source>
        <dbReference type="ARBA" id="ARBA00012190"/>
    </source>
</evidence>
<evidence type="ECO:0000256" key="11">
    <source>
        <dbReference type="RuleBase" id="RU271113"/>
    </source>
</evidence>
<dbReference type="PANTHER" id="PTHR21451:SF0">
    <property type="entry name" value="HISTONE-LYSINE N-METHYLTRANSFERASE, H3 LYSINE-79 SPECIFIC"/>
    <property type="match status" value="1"/>
</dbReference>
<comment type="caution">
    <text evidence="13">The sequence shown here is derived from an EMBL/GenBank/DDBJ whole genome shotgun (WGS) entry which is preliminary data.</text>
</comment>
<dbReference type="Pfam" id="PF08123">
    <property type="entry name" value="DOT1"/>
    <property type="match status" value="1"/>
</dbReference>
<sequence>MMQNACDLAEAQEREFAARCRLWGLAPGAVHLERGDFRTHARIHEALKRADAVLVNNQAFTSRLNDNLVSLFLDLKPGCKIVSLKSFVHDNKSASNDVAASILEVEHLTYPEGYVSWTGAAGTFCISTRK</sequence>
<evidence type="ECO:0000256" key="6">
    <source>
        <dbReference type="ARBA" id="ARBA00022691"/>
    </source>
</evidence>
<dbReference type="Gene3D" id="3.40.50.150">
    <property type="entry name" value="Vaccinia Virus protein VP39"/>
    <property type="match status" value="1"/>
</dbReference>
<feature type="domain" description="DOT1" evidence="12">
    <location>
        <begin position="1"/>
        <end position="130"/>
    </location>
</feature>
<dbReference type="InterPro" id="IPR030445">
    <property type="entry name" value="H3-K79_meTrfase"/>
</dbReference>
<keyword evidence="7 11" id="KW-0156">Chromatin regulator</keyword>
<gene>
    <name evidence="13" type="ORF">VTK73DRAFT_6454</name>
</gene>
<keyword evidence="5 11" id="KW-0808">Transferase</keyword>
<evidence type="ECO:0000256" key="10">
    <source>
        <dbReference type="ARBA" id="ARBA00047770"/>
    </source>
</evidence>
<dbReference type="InterPro" id="IPR025789">
    <property type="entry name" value="DOT1_dom"/>
</dbReference>
<evidence type="ECO:0000256" key="8">
    <source>
        <dbReference type="ARBA" id="ARBA00023242"/>
    </source>
</evidence>
<evidence type="ECO:0000256" key="5">
    <source>
        <dbReference type="ARBA" id="ARBA00022679"/>
    </source>
</evidence>
<evidence type="ECO:0000256" key="3">
    <source>
        <dbReference type="ARBA" id="ARBA00020987"/>
    </source>
</evidence>
<keyword evidence="14" id="KW-1185">Reference proteome</keyword>
<dbReference type="PROSITE" id="PS51569">
    <property type="entry name" value="DOT1"/>
    <property type="match status" value="1"/>
</dbReference>
<comment type="miscellaneous">
    <text evidence="11">In contrast to other lysine histone methyltransferases, it does not contain a SET domain, suggesting the existence of another mechanism for methylation of lysine residues of histones.</text>
</comment>
<evidence type="ECO:0000256" key="1">
    <source>
        <dbReference type="ARBA" id="ARBA00004123"/>
    </source>
</evidence>
<evidence type="ECO:0000313" key="14">
    <source>
        <dbReference type="Proteomes" id="UP001586593"/>
    </source>
</evidence>
<accession>A0ABR3UZG1</accession>
<protein>
    <recommendedName>
        <fullName evidence="3 11">Histone-lysine N-methyltransferase, H3 lysine-79 specific</fullName>
        <ecNumber evidence="2 11">2.1.1.360</ecNumber>
    </recommendedName>
    <alternativeName>
        <fullName evidence="9 11">Histone H3-K79 methyltransferase</fullName>
    </alternativeName>
</protein>